<dbReference type="EMBL" id="CP066744">
    <property type="protein sequence ID" value="QQK08174.1"/>
    <property type="molecule type" value="Genomic_DNA"/>
</dbReference>
<protein>
    <submittedName>
        <fullName evidence="1">TrmH family RNA methyltransferase</fullName>
    </submittedName>
</protein>
<accession>A0AC61MTN1</accession>
<dbReference type="Proteomes" id="UP000595814">
    <property type="component" value="Chromosome"/>
</dbReference>
<evidence type="ECO:0000313" key="1">
    <source>
        <dbReference type="EMBL" id="QQK08174.1"/>
    </source>
</evidence>
<keyword evidence="1" id="KW-0808">Transferase</keyword>
<keyword evidence="1" id="KW-0489">Methyltransferase</keyword>
<evidence type="ECO:0000313" key="2">
    <source>
        <dbReference type="Proteomes" id="UP000595814"/>
    </source>
</evidence>
<name>A0AC61MTN1_9FIRM</name>
<reference evidence="1 2" key="1">
    <citation type="journal article" date="2022" name="Int. J. Syst. Evol. Microbiol.">
        <title>Miniphocaeibacter halophilus sp. nov., an ammonium-tolerant acetate-producing bacterium isolated from a biogas system.</title>
        <authorList>
            <person name="Schnurer A."/>
            <person name="Singh A."/>
            <person name="Bi S."/>
            <person name="Qiao W."/>
            <person name="Westerholm M."/>
        </authorList>
    </citation>
    <scope>NUCLEOTIDE SEQUENCE [LARGE SCALE GENOMIC DNA]</scope>
    <source>
        <strain evidence="1 2">AMB_01</strain>
    </source>
</reference>
<gene>
    <name evidence="1" type="ORF">JFY71_01165</name>
</gene>
<sequence>MEKLKQYKKEFTYTYTLGPFPTFELINSRPELVDRVILSEKFNELDKIISILNENSIPFSFEPRTLDRIGNKKKIYVAGVLKKYDEKIKEGNHLVLDNISDMGNLGTIIRTMVAFGIKDLALIGNSCDIFNPKVIRGSMGALFKIRFEYFKTIEDYIKKFNNNKYAFILDEGSKNVLNTTIVKPYSLIFGNEGSGLGKEYYRNDIEKIIIEQSSEVDSLNLPIAIGIGIYTIKNKE</sequence>
<proteinExistence type="predicted"/>
<keyword evidence="2" id="KW-1185">Reference proteome</keyword>
<organism evidence="1 2">
    <name type="scientific">Miniphocaeibacter halophilus</name>
    <dbReference type="NCBI Taxonomy" id="2931922"/>
    <lineage>
        <taxon>Bacteria</taxon>
        <taxon>Bacillati</taxon>
        <taxon>Bacillota</taxon>
        <taxon>Tissierellia</taxon>
        <taxon>Tissierellales</taxon>
        <taxon>Peptoniphilaceae</taxon>
        <taxon>Miniphocaeibacter</taxon>
    </lineage>
</organism>